<dbReference type="PROSITE" id="PS00380">
    <property type="entry name" value="RHODANESE_1"/>
    <property type="match status" value="1"/>
</dbReference>
<dbReference type="GO" id="GO:0004792">
    <property type="term" value="F:thiosulfate-cyanide sulfurtransferase activity"/>
    <property type="evidence" value="ECO:0007669"/>
    <property type="project" value="InterPro"/>
</dbReference>
<sequence>MSANTFLPKTVALVLMLFSRSAFPESLWLEVENVAGKINNPSVMLVDSRAEKDYLSGHIPGAVNLPVNNTFDPGNQFRVVGLSAIQKLFRKAGIEQGKEIIIYDGGGFIDAGRLFWVMEAYGLNQVRVLNGGVPAWKEAGYELNKEETIVTESGFVPMVNPDRVASVFQTKLAILDENTSIIDARSDIEYAGEESKSSRKGHIPSAKSIPWENNFIKKDGRLQLKSVAELRELYSDIEKSAPVVTYCNKGKQSSLTYFILRSLDYDVSHFDGSWHVWGNDPELPVSK</sequence>
<dbReference type="PROSITE" id="PS50206">
    <property type="entry name" value="RHODANESE_3"/>
    <property type="match status" value="2"/>
</dbReference>
<dbReference type="InterPro" id="IPR036873">
    <property type="entry name" value="Rhodanese-like_dom_sf"/>
</dbReference>
<dbReference type="AlphaFoldDB" id="A0A3B0Y6M9"/>
<evidence type="ECO:0000256" key="1">
    <source>
        <dbReference type="ARBA" id="ARBA00022737"/>
    </source>
</evidence>
<dbReference type="InterPro" id="IPR001763">
    <property type="entry name" value="Rhodanese-like_dom"/>
</dbReference>
<proteinExistence type="predicted"/>
<protein>
    <recommendedName>
        <fullName evidence="2">Rhodanese domain-containing protein</fullName>
    </recommendedName>
</protein>
<dbReference type="PANTHER" id="PTHR43855">
    <property type="entry name" value="THIOSULFATE SULFURTRANSFERASE"/>
    <property type="match status" value="1"/>
</dbReference>
<dbReference type="PANTHER" id="PTHR43855:SF1">
    <property type="entry name" value="THIOSULFATE SULFURTRANSFERASE"/>
    <property type="match status" value="1"/>
</dbReference>
<dbReference type="CDD" id="cd01448">
    <property type="entry name" value="TST_Repeat_1"/>
    <property type="match status" value="1"/>
</dbReference>
<dbReference type="SMART" id="SM00450">
    <property type="entry name" value="RHOD"/>
    <property type="match status" value="2"/>
</dbReference>
<evidence type="ECO:0000313" key="3">
    <source>
        <dbReference type="EMBL" id="VAW72490.1"/>
    </source>
</evidence>
<reference evidence="3" key="1">
    <citation type="submission" date="2018-06" db="EMBL/GenBank/DDBJ databases">
        <authorList>
            <person name="Zhirakovskaya E."/>
        </authorList>
    </citation>
    <scope>NUCLEOTIDE SEQUENCE</scope>
</reference>
<dbReference type="InterPro" id="IPR051126">
    <property type="entry name" value="Thiosulfate_sulfurtransferase"/>
</dbReference>
<keyword evidence="1" id="KW-0677">Repeat</keyword>
<dbReference type="Gene3D" id="3.40.250.10">
    <property type="entry name" value="Rhodanese-like domain"/>
    <property type="match status" value="2"/>
</dbReference>
<dbReference type="InterPro" id="IPR001307">
    <property type="entry name" value="Thiosulphate_STrfase_CS"/>
</dbReference>
<dbReference type="Pfam" id="PF00581">
    <property type="entry name" value="Rhodanese"/>
    <property type="match status" value="2"/>
</dbReference>
<gene>
    <name evidence="3" type="ORF">MNBD_GAMMA15-2453</name>
</gene>
<dbReference type="SUPFAM" id="SSF52821">
    <property type="entry name" value="Rhodanese/Cell cycle control phosphatase"/>
    <property type="match status" value="2"/>
</dbReference>
<accession>A0A3B0Y6M9</accession>
<evidence type="ECO:0000259" key="2">
    <source>
        <dbReference type="PROSITE" id="PS50206"/>
    </source>
</evidence>
<feature type="domain" description="Rhodanese" evidence="2">
    <location>
        <begin position="39"/>
        <end position="145"/>
    </location>
</feature>
<organism evidence="3">
    <name type="scientific">hydrothermal vent metagenome</name>
    <dbReference type="NCBI Taxonomy" id="652676"/>
    <lineage>
        <taxon>unclassified sequences</taxon>
        <taxon>metagenomes</taxon>
        <taxon>ecological metagenomes</taxon>
    </lineage>
</organism>
<feature type="domain" description="Rhodanese" evidence="2">
    <location>
        <begin position="175"/>
        <end position="286"/>
    </location>
</feature>
<dbReference type="EMBL" id="UOFN01000001">
    <property type="protein sequence ID" value="VAW72490.1"/>
    <property type="molecule type" value="Genomic_DNA"/>
</dbReference>
<name>A0A3B0Y6M9_9ZZZZ</name>